<dbReference type="SUPFAM" id="SSF49313">
    <property type="entry name" value="Cadherin-like"/>
    <property type="match status" value="1"/>
</dbReference>
<dbReference type="AlphaFoldDB" id="A0A7X6DRK6"/>
<dbReference type="Pfam" id="PF05345">
    <property type="entry name" value="He_PIG"/>
    <property type="match status" value="1"/>
</dbReference>
<dbReference type="Gene3D" id="2.60.40.10">
    <property type="entry name" value="Immunoglobulins"/>
    <property type="match status" value="1"/>
</dbReference>
<dbReference type="EMBL" id="VTOW01000003">
    <property type="protein sequence ID" value="NKE72062.1"/>
    <property type="molecule type" value="Genomic_DNA"/>
</dbReference>
<evidence type="ECO:0000313" key="2">
    <source>
        <dbReference type="EMBL" id="NKE72062.1"/>
    </source>
</evidence>
<protein>
    <recommendedName>
        <fullName evidence="4">Cadherin domain-containing protein</fullName>
    </recommendedName>
</protein>
<name>A0A7X6DRK6_9BACT</name>
<dbReference type="InterPro" id="IPR013783">
    <property type="entry name" value="Ig-like_fold"/>
</dbReference>
<dbReference type="InterPro" id="IPR015919">
    <property type="entry name" value="Cadherin-like_sf"/>
</dbReference>
<evidence type="ECO:0000313" key="3">
    <source>
        <dbReference type="Proteomes" id="UP000534783"/>
    </source>
</evidence>
<feature type="region of interest" description="Disordered" evidence="1">
    <location>
        <begin position="116"/>
        <end position="135"/>
    </location>
</feature>
<dbReference type="Proteomes" id="UP000534783">
    <property type="component" value="Unassembled WGS sequence"/>
</dbReference>
<comment type="caution">
    <text evidence="2">The sequence shown here is derived from an EMBL/GenBank/DDBJ whole genome shotgun (WGS) entry which is preliminary data.</text>
</comment>
<sequence length="316" mass="34340">MRTRIISLVVFLLAVWLLRGKEDPLIQGGKGTEERSSAAASLPGQTNHPPWMTRVEIFPPSPDLQSVLKVALQAEDPDQDTLTYRYRWFVNQKEVGDQPVLSLKGFRQGDLVSVEVTPSDGKSEGPSLPGPTVKIGNHPPAVTRIVLLPTEPKVGQTILAEVEGRDEEGDSIFYDYQWEINGVPVEGVTGNLLDGKLIQSADQIRVLVTASDSFDAGTPTASRSIAVINQPPEIISSPTSEIGENEYRYQIVASDPDGDAVEYHLDGGPPGMMLDAASGLLVWKVEALPQEMVPVTIQAIDKKGGKSIQRFTLHAR</sequence>
<dbReference type="GO" id="GO:0005509">
    <property type="term" value="F:calcium ion binding"/>
    <property type="evidence" value="ECO:0007669"/>
    <property type="project" value="InterPro"/>
</dbReference>
<reference evidence="2 3" key="1">
    <citation type="journal article" date="2020" name="Nature">
        <title>Bacterial chemolithoautotrophy via manganese oxidation.</title>
        <authorList>
            <person name="Yu H."/>
            <person name="Leadbetter J.R."/>
        </authorList>
    </citation>
    <scope>NUCLEOTIDE SEQUENCE [LARGE SCALE GENOMIC DNA]</scope>
    <source>
        <strain evidence="2 3">Mn-1</strain>
    </source>
</reference>
<dbReference type="GO" id="GO:0016020">
    <property type="term" value="C:membrane"/>
    <property type="evidence" value="ECO:0007669"/>
    <property type="project" value="InterPro"/>
</dbReference>
<keyword evidence="3" id="KW-1185">Reference proteome</keyword>
<organism evidence="2 3">
    <name type="scientific">Candidatus Manganitrophus noduliformans</name>
    <dbReference type="NCBI Taxonomy" id="2606439"/>
    <lineage>
        <taxon>Bacteria</taxon>
        <taxon>Pseudomonadati</taxon>
        <taxon>Nitrospirota</taxon>
        <taxon>Nitrospiria</taxon>
        <taxon>Candidatus Troglogloeales</taxon>
        <taxon>Candidatus Manganitrophaceae</taxon>
        <taxon>Candidatus Manganitrophus</taxon>
    </lineage>
</organism>
<proteinExistence type="predicted"/>
<feature type="region of interest" description="Disordered" evidence="1">
    <location>
        <begin position="27"/>
        <end position="50"/>
    </location>
</feature>
<gene>
    <name evidence="2" type="ORF">MNODULE_15035</name>
</gene>
<dbReference type="RefSeq" id="WP_168061390.1">
    <property type="nucleotide sequence ID" value="NZ_VTOW01000003.1"/>
</dbReference>
<evidence type="ECO:0008006" key="4">
    <source>
        <dbReference type="Google" id="ProtNLM"/>
    </source>
</evidence>
<evidence type="ECO:0000256" key="1">
    <source>
        <dbReference type="SAM" id="MobiDB-lite"/>
    </source>
</evidence>
<accession>A0A7X6DRK6</accession>